<comment type="caution">
    <text evidence="3">The sequence shown here is derived from an EMBL/GenBank/DDBJ whole genome shotgun (WGS) entry which is preliminary data.</text>
</comment>
<protein>
    <recommendedName>
        <fullName evidence="5">Tudor domain-containing protein</fullName>
    </recommendedName>
</protein>
<evidence type="ECO:0000313" key="4">
    <source>
        <dbReference type="Proteomes" id="UP001642484"/>
    </source>
</evidence>
<gene>
    <name evidence="3" type="ORF">CCMP2556_LOCUS41256</name>
</gene>
<feature type="chain" id="PRO_5046534327" description="Tudor domain-containing protein" evidence="2">
    <location>
        <begin position="21"/>
        <end position="434"/>
    </location>
</feature>
<evidence type="ECO:0000313" key="3">
    <source>
        <dbReference type="EMBL" id="CAK9084919.1"/>
    </source>
</evidence>
<feature type="region of interest" description="Disordered" evidence="1">
    <location>
        <begin position="104"/>
        <end position="125"/>
    </location>
</feature>
<name>A0ABP0QAD6_9DINO</name>
<dbReference type="EMBL" id="CAXAMN010024250">
    <property type="protein sequence ID" value="CAK9084919.1"/>
    <property type="molecule type" value="Genomic_DNA"/>
</dbReference>
<evidence type="ECO:0000256" key="1">
    <source>
        <dbReference type="SAM" id="MobiDB-lite"/>
    </source>
</evidence>
<proteinExistence type="predicted"/>
<accession>A0ABP0QAD6</accession>
<organism evidence="3 4">
    <name type="scientific">Durusdinium trenchii</name>
    <dbReference type="NCBI Taxonomy" id="1381693"/>
    <lineage>
        <taxon>Eukaryota</taxon>
        <taxon>Sar</taxon>
        <taxon>Alveolata</taxon>
        <taxon>Dinophyceae</taxon>
        <taxon>Suessiales</taxon>
        <taxon>Symbiodiniaceae</taxon>
        <taxon>Durusdinium</taxon>
    </lineage>
</organism>
<dbReference type="Proteomes" id="UP001642484">
    <property type="component" value="Unassembled WGS sequence"/>
</dbReference>
<evidence type="ECO:0000256" key="2">
    <source>
        <dbReference type="SAM" id="SignalP"/>
    </source>
</evidence>
<reference evidence="3 4" key="1">
    <citation type="submission" date="2024-02" db="EMBL/GenBank/DDBJ databases">
        <authorList>
            <person name="Chen Y."/>
            <person name="Shah S."/>
            <person name="Dougan E. K."/>
            <person name="Thang M."/>
            <person name="Chan C."/>
        </authorList>
    </citation>
    <scope>NUCLEOTIDE SEQUENCE [LARGE SCALE GENOMIC DNA]</scope>
</reference>
<evidence type="ECO:0008006" key="5">
    <source>
        <dbReference type="Google" id="ProtNLM"/>
    </source>
</evidence>
<sequence>MTLGRCRSIWLIAWVGSTMAAIFDAIRSAMGADHARPTGYQPSELAIRSLSNASEKHGLPKAMTADNGLWPGESCVNPSPTNSATKRVQPEILLGGPPEASALSLRSRQPMGSYCSSVPEDRPFGRHGPPVPVPARAASIASSLPERIPSFKTDMDSFVESDALTHEKLADHDGRSHLGMPAMPYPMAPCRDAEAPAGFSLGVTSAPGGPSRGSRPCDKWTEGSIVEVYSASAGRWYAAEVGQLESQGNGKEDIITVIFYLGDEVKQKSVYRNDKALAPLGSHTFSDLPPAFETRPSQSKPGQLVYFDLTTCTKYASLELAWQVHFQRLKQQPAGCETMAAVPTARPSRSSPVPMTIAELEESDAALSAAVEPGKVALPNFGDDLGSQGAYLDYVGAPQAAAAAIARFGKENPMAAGYQVIKASAPQRPMKIRL</sequence>
<feature type="signal peptide" evidence="2">
    <location>
        <begin position="1"/>
        <end position="20"/>
    </location>
</feature>
<keyword evidence="4" id="KW-1185">Reference proteome</keyword>
<keyword evidence="2" id="KW-0732">Signal</keyword>